<gene>
    <name evidence="3" type="ORF">ElyMa_005138800</name>
</gene>
<keyword evidence="1" id="KW-0479">Metal-binding</keyword>
<feature type="domain" description="Peptidase M12B" evidence="2">
    <location>
        <begin position="381"/>
        <end position="590"/>
    </location>
</feature>
<protein>
    <submittedName>
        <fullName evidence="3">A disintegrin and metalloproteinase with thrombospondin motifs 18</fullName>
    </submittedName>
</protein>
<organism evidence="3 4">
    <name type="scientific">Elysia marginata</name>
    <dbReference type="NCBI Taxonomy" id="1093978"/>
    <lineage>
        <taxon>Eukaryota</taxon>
        <taxon>Metazoa</taxon>
        <taxon>Spiralia</taxon>
        <taxon>Lophotrochozoa</taxon>
        <taxon>Mollusca</taxon>
        <taxon>Gastropoda</taxon>
        <taxon>Heterobranchia</taxon>
        <taxon>Euthyneura</taxon>
        <taxon>Panpulmonata</taxon>
        <taxon>Sacoglossa</taxon>
        <taxon>Placobranchoidea</taxon>
        <taxon>Plakobranchidae</taxon>
        <taxon>Elysia</taxon>
    </lineage>
</organism>
<evidence type="ECO:0000313" key="3">
    <source>
        <dbReference type="EMBL" id="GFS23657.1"/>
    </source>
</evidence>
<accession>A0AAV4JLH4</accession>
<dbReference type="Gene3D" id="3.40.390.10">
    <property type="entry name" value="Collagenase (Catalytic Domain)"/>
    <property type="match status" value="1"/>
</dbReference>
<name>A0AAV4JLH4_9GAST</name>
<dbReference type="Pfam" id="PF01421">
    <property type="entry name" value="Reprolysin"/>
    <property type="match status" value="1"/>
</dbReference>
<dbReference type="PANTHER" id="PTHR11905:SF159">
    <property type="entry name" value="ADAM METALLOPROTEASE"/>
    <property type="match status" value="1"/>
</dbReference>
<reference evidence="3 4" key="1">
    <citation type="journal article" date="2021" name="Elife">
        <title>Chloroplast acquisition without the gene transfer in kleptoplastic sea slugs, Plakobranchus ocellatus.</title>
        <authorList>
            <person name="Maeda T."/>
            <person name="Takahashi S."/>
            <person name="Yoshida T."/>
            <person name="Shimamura S."/>
            <person name="Takaki Y."/>
            <person name="Nagai Y."/>
            <person name="Toyoda A."/>
            <person name="Suzuki Y."/>
            <person name="Arimoto A."/>
            <person name="Ishii H."/>
            <person name="Satoh N."/>
            <person name="Nishiyama T."/>
            <person name="Hasebe M."/>
            <person name="Maruyama T."/>
            <person name="Minagawa J."/>
            <person name="Obokata J."/>
            <person name="Shigenobu S."/>
        </authorList>
    </citation>
    <scope>NUCLEOTIDE SEQUENCE [LARGE SCALE GENOMIC DNA]</scope>
</reference>
<keyword evidence="3" id="KW-0645">Protease</keyword>
<dbReference type="GO" id="GO:0046872">
    <property type="term" value="F:metal ion binding"/>
    <property type="evidence" value="ECO:0007669"/>
    <property type="project" value="UniProtKB-KW"/>
</dbReference>
<dbReference type="SUPFAM" id="SSF55486">
    <property type="entry name" value="Metalloproteases ('zincins'), catalytic domain"/>
    <property type="match status" value="1"/>
</dbReference>
<dbReference type="PROSITE" id="PS50215">
    <property type="entry name" value="ADAM_MEPRO"/>
    <property type="match status" value="1"/>
</dbReference>
<comment type="caution">
    <text evidence="1">Lacks conserved residue(s) required for the propagation of feature annotation.</text>
</comment>
<dbReference type="InterPro" id="IPR024079">
    <property type="entry name" value="MetalloPept_cat_dom_sf"/>
</dbReference>
<feature type="binding site" evidence="1">
    <location>
        <position position="544"/>
    </location>
    <ligand>
        <name>Zn(2+)</name>
        <dbReference type="ChEBI" id="CHEBI:29105"/>
        <note>catalytic</note>
    </ligand>
</feature>
<comment type="caution">
    <text evidence="3">The sequence shown here is derived from an EMBL/GenBank/DDBJ whole genome shotgun (WGS) entry which is preliminary data.</text>
</comment>
<feature type="binding site" evidence="1">
    <location>
        <position position="548"/>
    </location>
    <ligand>
        <name>Zn(2+)</name>
        <dbReference type="ChEBI" id="CHEBI:29105"/>
        <note>catalytic</note>
    </ligand>
</feature>
<dbReference type="AlphaFoldDB" id="A0AAV4JLH4"/>
<dbReference type="EMBL" id="BMAT01010285">
    <property type="protein sequence ID" value="GFS23657.1"/>
    <property type="molecule type" value="Genomic_DNA"/>
</dbReference>
<feature type="active site" evidence="1">
    <location>
        <position position="545"/>
    </location>
</feature>
<dbReference type="InterPro" id="IPR001590">
    <property type="entry name" value="Peptidase_M12B"/>
</dbReference>
<keyword evidence="4" id="KW-1185">Reference proteome</keyword>
<dbReference type="Proteomes" id="UP000762676">
    <property type="component" value="Unassembled WGS sequence"/>
</dbReference>
<keyword evidence="1" id="KW-0862">Zinc</keyword>
<sequence length="590" mass="66079">MAPCGISIPRLLIRLKVERPVVFLLICSLLGPPFVCEGTHMENADEAVNVKVEATDIRSGSPAPDVVDPMPEEINSVLETHHGKIHLRLKQHHCTSAPHSHKASTRTSARWYGDCSIRDIPVYTRLNTKYTGKENFTHPSRTIRLDEFPRVYLKHSRTYKDDTQRAIFLVVHNAASNSFKMFGSVRIGGEQYTIQPSTIDELNAATNRSTGREEPSDNNTHLLEKASAFDFSSDHMGLFLKAKPPLGNAFATREQPTKSSTSFVQVRVSTTTIYPSSTTAQHGSVDIDANGYRAFIDISMHSSGNTSNSLKTEVQAKNKIDYISSNDTAFKLHEEGLYDLAEILRRQRKYWYHNSFEHIYKPTLPTPTTTTEEPTNPTNEMVVEVFFVCDFLCYQKFQAQYKVTDPVATKNAIAQYFTYVRDFHETAYGSLLEDYPELGLDVEVRVVGLYIATHSSHKVIGDYVIGDNKEVDSVPSLFEFVLWVEDTLKHQIKADYYVLVTGYDLSGESNFILGLVSNIPSVCQLDSVSMAELWLPITASVMAHELGHSLGADHDGLTNGFCQDEQQFIMAASVGGPVPEKNVGNNYRLR</sequence>
<proteinExistence type="predicted"/>
<evidence type="ECO:0000313" key="4">
    <source>
        <dbReference type="Proteomes" id="UP000762676"/>
    </source>
</evidence>
<keyword evidence="3" id="KW-0378">Hydrolase</keyword>
<feature type="binding site" evidence="1">
    <location>
        <position position="554"/>
    </location>
    <ligand>
        <name>Zn(2+)</name>
        <dbReference type="ChEBI" id="CHEBI:29105"/>
        <note>catalytic</note>
    </ligand>
</feature>
<keyword evidence="3" id="KW-0482">Metalloprotease</keyword>
<evidence type="ECO:0000256" key="1">
    <source>
        <dbReference type="PROSITE-ProRule" id="PRU00276"/>
    </source>
</evidence>
<dbReference type="GO" id="GO:0004222">
    <property type="term" value="F:metalloendopeptidase activity"/>
    <property type="evidence" value="ECO:0007669"/>
    <property type="project" value="InterPro"/>
</dbReference>
<evidence type="ECO:0000259" key="2">
    <source>
        <dbReference type="PROSITE" id="PS50215"/>
    </source>
</evidence>
<dbReference type="GO" id="GO:0006509">
    <property type="term" value="P:membrane protein ectodomain proteolysis"/>
    <property type="evidence" value="ECO:0007669"/>
    <property type="project" value="TreeGrafter"/>
</dbReference>
<dbReference type="PANTHER" id="PTHR11905">
    <property type="entry name" value="ADAM A DISINTEGRIN AND METALLOPROTEASE DOMAIN"/>
    <property type="match status" value="1"/>
</dbReference>